<keyword evidence="5" id="KW-1185">Reference proteome</keyword>
<accession>A0A5D4H4C6</accession>
<feature type="binding site" evidence="3">
    <location>
        <position position="118"/>
    </location>
    <ligand>
        <name>a divalent metal cation</name>
        <dbReference type="ChEBI" id="CHEBI:60240"/>
    </ligand>
</feature>
<dbReference type="AlphaFoldDB" id="A0A5D4H4C6"/>
<keyword evidence="2 3" id="KW-0479">Metal-binding</keyword>
<reference evidence="4 5" key="1">
    <citation type="submission" date="2019-08" db="EMBL/GenBank/DDBJ databases">
        <title>Phlebobacter frassis gen. nov. sp. nov., a new member of family Sphingobacteriaceae isolated from sand fly rearing media.</title>
        <authorList>
            <person name="Kakumanu M.L."/>
            <person name="Marayati B.F."/>
            <person name="Wada-Katsumata A."/>
            <person name="Wasserberg G."/>
            <person name="Schal C."/>
            <person name="Apperson C.S."/>
            <person name="Ponnusamy L."/>
        </authorList>
    </citation>
    <scope>NUCLEOTIDE SEQUENCE [LARGE SCALE GENOMIC DNA]</scope>
    <source>
        <strain evidence="4 5">SSI9</strain>
    </source>
</reference>
<comment type="similarity">
    <text evidence="1">Belongs to the DinB family.</text>
</comment>
<evidence type="ECO:0000256" key="3">
    <source>
        <dbReference type="PIRSR" id="PIRSR607837-1"/>
    </source>
</evidence>
<proteinExistence type="inferred from homology"/>
<dbReference type="Gene3D" id="1.20.120.450">
    <property type="entry name" value="dinb family like domain"/>
    <property type="match status" value="1"/>
</dbReference>
<feature type="binding site" evidence="3">
    <location>
        <position position="40"/>
    </location>
    <ligand>
        <name>a divalent metal cation</name>
        <dbReference type="ChEBI" id="CHEBI:60240"/>
    </ligand>
</feature>
<dbReference type="EMBL" id="VTAV01000015">
    <property type="protein sequence ID" value="TYR33650.1"/>
    <property type="molecule type" value="Genomic_DNA"/>
</dbReference>
<protein>
    <submittedName>
        <fullName evidence="4">Damage-inducible protein DinB</fullName>
    </submittedName>
</protein>
<gene>
    <name evidence="4" type="ORF">FXV77_17455</name>
</gene>
<dbReference type="GO" id="GO:0046872">
    <property type="term" value="F:metal ion binding"/>
    <property type="evidence" value="ECO:0007669"/>
    <property type="project" value="UniProtKB-KW"/>
</dbReference>
<dbReference type="InterPro" id="IPR034660">
    <property type="entry name" value="DinB/YfiT-like"/>
</dbReference>
<organism evidence="4 5">
    <name type="scientific">Sphingobacterium phlebotomi</name>
    <dbReference type="NCBI Taxonomy" id="2605433"/>
    <lineage>
        <taxon>Bacteria</taxon>
        <taxon>Pseudomonadati</taxon>
        <taxon>Bacteroidota</taxon>
        <taxon>Sphingobacteriia</taxon>
        <taxon>Sphingobacteriales</taxon>
        <taxon>Sphingobacteriaceae</taxon>
        <taxon>Sphingobacterium</taxon>
    </lineage>
</organism>
<dbReference type="PANTHER" id="PTHR37302">
    <property type="entry name" value="SLR1116 PROTEIN"/>
    <property type="match status" value="1"/>
</dbReference>
<dbReference type="Proteomes" id="UP000322362">
    <property type="component" value="Unassembled WGS sequence"/>
</dbReference>
<dbReference type="Pfam" id="PF05163">
    <property type="entry name" value="DinB"/>
    <property type="match status" value="1"/>
</dbReference>
<feature type="binding site" evidence="3">
    <location>
        <position position="122"/>
    </location>
    <ligand>
        <name>a divalent metal cation</name>
        <dbReference type="ChEBI" id="CHEBI:60240"/>
    </ligand>
</feature>
<dbReference type="InterPro" id="IPR007837">
    <property type="entry name" value="DinB"/>
</dbReference>
<name>A0A5D4H4C6_9SPHI</name>
<evidence type="ECO:0000256" key="2">
    <source>
        <dbReference type="ARBA" id="ARBA00022723"/>
    </source>
</evidence>
<evidence type="ECO:0000313" key="5">
    <source>
        <dbReference type="Proteomes" id="UP000322362"/>
    </source>
</evidence>
<comment type="caution">
    <text evidence="4">The sequence shown here is derived from an EMBL/GenBank/DDBJ whole genome shotgun (WGS) entry which is preliminary data.</text>
</comment>
<evidence type="ECO:0000256" key="1">
    <source>
        <dbReference type="ARBA" id="ARBA00008635"/>
    </source>
</evidence>
<dbReference type="PANTHER" id="PTHR37302:SF3">
    <property type="entry name" value="DAMAGE-INDUCIBLE PROTEIN DINB"/>
    <property type="match status" value="1"/>
</dbReference>
<sequence length="147" mass="17449">MKEFFEKLFAYSHQCNQRLADVIFDNQDLISEKAVKLYSHILNAHQIWNNRIEPKQKVFEVWQIHPIADFEKIDTMNYRNSISLLENCDLNQIVDYKNSKGDSFASHVGDILFHVINHSTYHRAQIATEFRENGIEPLMTDYILFKR</sequence>
<dbReference type="SUPFAM" id="SSF109854">
    <property type="entry name" value="DinB/YfiT-like putative metalloenzymes"/>
    <property type="match status" value="1"/>
</dbReference>
<dbReference type="RefSeq" id="WP_148920526.1">
    <property type="nucleotide sequence ID" value="NZ_VTAV01000015.1"/>
</dbReference>
<evidence type="ECO:0000313" key="4">
    <source>
        <dbReference type="EMBL" id="TYR33650.1"/>
    </source>
</evidence>